<protein>
    <submittedName>
        <fullName evidence="2">Uncharacterized protein</fullName>
    </submittedName>
</protein>
<proteinExistence type="predicted"/>
<dbReference type="Proteomes" id="UP000328092">
    <property type="component" value="Unassembled WGS sequence"/>
</dbReference>
<feature type="transmembrane region" description="Helical" evidence="1">
    <location>
        <begin position="31"/>
        <end position="53"/>
    </location>
</feature>
<feature type="transmembrane region" description="Helical" evidence="1">
    <location>
        <begin position="190"/>
        <end position="207"/>
    </location>
</feature>
<keyword evidence="3" id="KW-1185">Reference proteome</keyword>
<dbReference type="EMBL" id="CAADFC020000011">
    <property type="protein sequence ID" value="VIO70551.1"/>
    <property type="molecule type" value="Genomic_DNA"/>
</dbReference>
<dbReference type="AlphaFoldDB" id="A0A508T8P0"/>
<dbReference type="OrthoDB" id="7296456at2"/>
<reference evidence="2" key="1">
    <citation type="submission" date="2019-02" db="EMBL/GenBank/DDBJ databases">
        <authorList>
            <person name="Pothier F.J."/>
        </authorList>
    </citation>
    <scope>NUCLEOTIDE SEQUENCE</scope>
    <source>
        <strain evidence="2">CI-1B</strain>
    </source>
</reference>
<keyword evidence="1" id="KW-1133">Transmembrane helix</keyword>
<organism evidence="2 3">
    <name type="scientific">Bradyrhizobium ivorense</name>
    <dbReference type="NCBI Taxonomy" id="2511166"/>
    <lineage>
        <taxon>Bacteria</taxon>
        <taxon>Pseudomonadati</taxon>
        <taxon>Pseudomonadota</taxon>
        <taxon>Alphaproteobacteria</taxon>
        <taxon>Hyphomicrobiales</taxon>
        <taxon>Nitrobacteraceae</taxon>
        <taxon>Bradyrhizobium</taxon>
    </lineage>
</organism>
<accession>A0A508T8P0</accession>
<evidence type="ECO:0000313" key="3">
    <source>
        <dbReference type="Proteomes" id="UP000328092"/>
    </source>
</evidence>
<evidence type="ECO:0000256" key="1">
    <source>
        <dbReference type="SAM" id="Phobius"/>
    </source>
</evidence>
<sequence length="266" mass="29530">MWRHVISALLVCVVIGGGIAGYSAIREGQFYLAPVVLILMAMMLTALPLLICYAQSTSLQRQVEKLASLDDRTVSNTSHKIAFSNLNSIKPAIFDQYYALPMTTFAFVVMFCWMMTNAVYFKPEYFQVPNVILGGLAVIGKADPATIQSYQSGTFVAGCFGFIGAYIYINWRLLDRINNNDIYPISFYYYAARMLAAAIIAGIVRHITPQYGANVSVILLSFTIGFIPDIFITSIVRRASQVIKINSDQPDPVAEFVPRNSSLLMI</sequence>
<keyword evidence="1" id="KW-0472">Membrane</keyword>
<feature type="transmembrane region" description="Helical" evidence="1">
    <location>
        <begin position="150"/>
        <end position="169"/>
    </location>
</feature>
<feature type="transmembrane region" description="Helical" evidence="1">
    <location>
        <begin position="97"/>
        <end position="116"/>
    </location>
</feature>
<evidence type="ECO:0000313" key="2">
    <source>
        <dbReference type="EMBL" id="VIO70551.1"/>
    </source>
</evidence>
<keyword evidence="1" id="KW-0812">Transmembrane</keyword>
<name>A0A508T8P0_9BRAD</name>
<feature type="transmembrane region" description="Helical" evidence="1">
    <location>
        <begin position="213"/>
        <end position="236"/>
    </location>
</feature>
<dbReference type="RefSeq" id="WP_139860301.1">
    <property type="nucleotide sequence ID" value="NZ_CAADFC020000011.1"/>
</dbReference>
<comment type="caution">
    <text evidence="2">The sequence shown here is derived from an EMBL/GenBank/DDBJ whole genome shotgun (WGS) entry which is preliminary data.</text>
</comment>
<gene>
    <name evidence="2" type="ORF">CI1B_32050</name>
</gene>